<name>A0AAW9TUR0_RHIML</name>
<evidence type="ECO:0000313" key="4">
    <source>
        <dbReference type="Proteomes" id="UP000429484"/>
    </source>
</evidence>
<evidence type="ECO:0000256" key="1">
    <source>
        <dbReference type="ARBA" id="ARBA00022612"/>
    </source>
</evidence>
<keyword evidence="1" id="KW-1188">Viral release from host cell</keyword>
<dbReference type="AlphaFoldDB" id="A0AAW9TUR0"/>
<dbReference type="Gene3D" id="3.30.420.280">
    <property type="match status" value="1"/>
</dbReference>
<dbReference type="HAMAP" id="MF_04148">
    <property type="entry name" value="TERL_BPP22"/>
    <property type="match status" value="1"/>
</dbReference>
<proteinExistence type="inferred from homology"/>
<dbReference type="GO" id="GO:0016887">
    <property type="term" value="F:ATP hydrolysis activity"/>
    <property type="evidence" value="ECO:0007669"/>
    <property type="project" value="InterPro"/>
</dbReference>
<evidence type="ECO:0000259" key="2">
    <source>
        <dbReference type="Pfam" id="PF17289"/>
    </source>
</evidence>
<organism evidence="3 4">
    <name type="scientific">Rhizobium meliloti</name>
    <name type="common">Ensifer meliloti</name>
    <name type="synonym">Sinorhizobium meliloti</name>
    <dbReference type="NCBI Taxonomy" id="382"/>
    <lineage>
        <taxon>Bacteria</taxon>
        <taxon>Pseudomonadati</taxon>
        <taxon>Pseudomonadota</taxon>
        <taxon>Alphaproteobacteria</taxon>
        <taxon>Hyphomicrobiales</taxon>
        <taxon>Rhizobiaceae</taxon>
        <taxon>Sinorhizobium/Ensifer group</taxon>
        <taxon>Sinorhizobium</taxon>
    </lineage>
</organism>
<gene>
    <name evidence="3" type="ORF">GHK53_20215</name>
</gene>
<dbReference type="InterPro" id="IPR044265">
    <property type="entry name" value="Terminase_large_su_BPP22"/>
</dbReference>
<comment type="caution">
    <text evidence="3">The sequence shown here is derived from an EMBL/GenBank/DDBJ whole genome shotgun (WGS) entry which is preliminary data.</text>
</comment>
<dbReference type="InterPro" id="IPR035421">
    <property type="entry name" value="Terminase_6C"/>
</dbReference>
<dbReference type="InterPro" id="IPR027417">
    <property type="entry name" value="P-loop_NTPase"/>
</dbReference>
<dbReference type="GO" id="GO:0004519">
    <property type="term" value="F:endonuclease activity"/>
    <property type="evidence" value="ECO:0007669"/>
    <property type="project" value="InterPro"/>
</dbReference>
<reference evidence="3 4" key="1">
    <citation type="journal article" date="2013" name="Genome Biol.">
        <title>Comparative genomics of the core and accessory genomes of 48 Sinorhizobium strains comprising five genospecies.</title>
        <authorList>
            <person name="Sugawara M."/>
            <person name="Epstein B."/>
            <person name="Badgley B.D."/>
            <person name="Unno T."/>
            <person name="Xu L."/>
            <person name="Reese J."/>
            <person name="Gyaneshwar P."/>
            <person name="Denny R."/>
            <person name="Mudge J."/>
            <person name="Bharti A.K."/>
            <person name="Farmer A.D."/>
            <person name="May G.D."/>
            <person name="Woodward J.E."/>
            <person name="Medigue C."/>
            <person name="Vallenet D."/>
            <person name="Lajus A."/>
            <person name="Rouy Z."/>
            <person name="Martinez-Vaz B."/>
            <person name="Tiffin P."/>
            <person name="Young N.D."/>
            <person name="Sadowsky M.J."/>
        </authorList>
    </citation>
    <scope>NUCLEOTIDE SEQUENCE [LARGE SCALE GENOMIC DNA]</scope>
    <source>
        <strain evidence="3 4">N6B1</strain>
    </source>
</reference>
<dbReference type="EMBL" id="WISR01000163">
    <property type="protein sequence ID" value="MQW35039.1"/>
    <property type="molecule type" value="Genomic_DNA"/>
</dbReference>
<protein>
    <submittedName>
        <fullName evidence="3">DNA packaging protein</fullName>
    </submittedName>
</protein>
<dbReference type="Gene3D" id="3.40.50.300">
    <property type="entry name" value="P-loop containing nucleotide triphosphate hydrolases"/>
    <property type="match status" value="1"/>
</dbReference>
<dbReference type="Pfam" id="PF03237">
    <property type="entry name" value="Terminase_6N"/>
    <property type="match status" value="1"/>
</dbReference>
<dbReference type="Pfam" id="PF17289">
    <property type="entry name" value="Terminase_6C"/>
    <property type="match status" value="1"/>
</dbReference>
<evidence type="ECO:0000313" key="3">
    <source>
        <dbReference type="EMBL" id="MQW35039.1"/>
    </source>
</evidence>
<sequence>MTPSMLASLSSSEKLELLQLLEEKERRKKQNLLASYKPYSKQVEFHTAGAAYRERLFMAGNQLGKTLSGAAEAAMHLTGRYPDWWQGRRFDGSITMLAGSESYELTRDGVQRLLIGPPLNEEDWGTGYIPKAAIIGTTRRAGVSGTLDSVTVRHVSGGASTLLFKGYDQGRSKWQANTVDYVWFDEEPPEDVYLEGITRTNATGGSVAVTFTPLKGMSTVVARFIMPGEDPGAAYRTVTTMTIEDAEHYSAEERARIIASYPAHEREARTKGVPSLGSGRIFPIAEESIKVDPFEIPKHWVRIGGLDFGWDHPTAGAGLAWDRDADVVYVTKVYRQSHATPIVHAAALKAWGIWLPWSWPHDGNNDMAAGPNLASQYRAQGMNLLPERATFEDGSNSVEAGLMEMLDRMITGRFKVFSTCPEWFEEFRLYHRKDGKIVKERDDVISASRYALMMKRFAKVKADAAAWKFTDRKVV</sequence>
<accession>A0AAW9TUR0</accession>
<dbReference type="RefSeq" id="WP_153349872.1">
    <property type="nucleotide sequence ID" value="NZ_WISR01000163.1"/>
</dbReference>
<feature type="domain" description="Terminase large subunit gp17-like C-terminal" evidence="2">
    <location>
        <begin position="304"/>
        <end position="454"/>
    </location>
</feature>
<dbReference type="Proteomes" id="UP000429484">
    <property type="component" value="Unassembled WGS sequence"/>
</dbReference>